<dbReference type="InterPro" id="IPR043129">
    <property type="entry name" value="ATPase_NBD"/>
</dbReference>
<protein>
    <submittedName>
        <fullName evidence="2">Uncharacterized protein</fullName>
    </submittedName>
</protein>
<dbReference type="Proteomes" id="UP000053411">
    <property type="component" value="Unassembled WGS sequence"/>
</dbReference>
<accession>A0A0D2KS37</accession>
<evidence type="ECO:0000313" key="2">
    <source>
        <dbReference type="EMBL" id="KIX99483.1"/>
    </source>
</evidence>
<dbReference type="VEuPathDB" id="FungiDB:Z520_05059"/>
<reference evidence="2 3" key="1">
    <citation type="submission" date="2015-01" db="EMBL/GenBank/DDBJ databases">
        <title>The Genome Sequence of Fonsecaea multimorphosa CBS 102226.</title>
        <authorList>
            <consortium name="The Broad Institute Genomics Platform"/>
            <person name="Cuomo C."/>
            <person name="de Hoog S."/>
            <person name="Gorbushina A."/>
            <person name="Stielow B."/>
            <person name="Teixiera M."/>
            <person name="Abouelleil A."/>
            <person name="Chapman S.B."/>
            <person name="Priest M."/>
            <person name="Young S.K."/>
            <person name="Wortman J."/>
            <person name="Nusbaum C."/>
            <person name="Birren B."/>
        </authorList>
    </citation>
    <scope>NUCLEOTIDE SEQUENCE [LARGE SCALE GENOMIC DNA]</scope>
    <source>
        <strain evidence="2 3">CBS 102226</strain>
    </source>
</reference>
<dbReference type="CDD" id="cd10170">
    <property type="entry name" value="ASKHA_NBD_HSP70"/>
    <property type="match status" value="1"/>
</dbReference>
<keyword evidence="3" id="KW-1185">Reference proteome</keyword>
<name>A0A0D2KS37_9EURO</name>
<dbReference type="PANTHER" id="PTHR42749:SF1">
    <property type="entry name" value="CELL SHAPE-DETERMINING PROTEIN MREB"/>
    <property type="match status" value="1"/>
</dbReference>
<proteinExistence type="predicted"/>
<gene>
    <name evidence="2" type="ORF">Z520_05059</name>
</gene>
<dbReference type="EMBL" id="KN848069">
    <property type="protein sequence ID" value="KIX99483.1"/>
    <property type="molecule type" value="Genomic_DNA"/>
</dbReference>
<dbReference type="SUPFAM" id="SSF53067">
    <property type="entry name" value="Actin-like ATPase domain"/>
    <property type="match status" value="2"/>
</dbReference>
<feature type="compositionally biased region" description="Basic and acidic residues" evidence="1">
    <location>
        <begin position="34"/>
        <end position="52"/>
    </location>
</feature>
<dbReference type="OrthoDB" id="4150103at2759"/>
<feature type="region of interest" description="Disordered" evidence="1">
    <location>
        <begin position="1"/>
        <end position="69"/>
    </location>
</feature>
<evidence type="ECO:0000313" key="3">
    <source>
        <dbReference type="Proteomes" id="UP000053411"/>
    </source>
</evidence>
<dbReference type="GeneID" id="27710805"/>
<sequence length="593" mass="66141">MVTQIVTKPAKESNGDGSTDFKRKRSVTDTGTESNKKPRGPERRKPQRDDTNAHQGSLPQMSVASSKSTALKKTASHVLVSLDPGTEFCKAAIYVSKENASLAEIETRTLERVIFADGSTIVRSQVAFQNTIDRRTGQSIRTPLFGCEVDKALERDEIEAREVIRHFKPMIYKGFMAKQRKSIDEVSELQGRMEKLHVVMEQNLTAVSESSTNKRLDKNPKNRKDLQKPMVHLEVFAQLLRWLLQCAINFAIAKHAELQWLSLEQSSDLDELLEKTPNIHIAIAVPADCSFVHKQHILAAAKSAGIRHPWPYLVSEPAAALEYYLATLREKDRSPKSSYMLVDIGGGSADLQTWSIRSVSPLKVAEMLPAVTEWVGGFEVNGDAVAFLMQGIEDVDKLVSDTQATRIQYAKYRVAKLKDRIGAPGPETVRKVRRRGLTRRMLEEEIAESFEHQKRRPPNASHRLLKVSGVPFLNGTPFCGGFGIQMTHETMKTVYKRSLDTIISTIIRALNRLEAAKDSQKFVGKQGLPVSEILVCGGASSNHYIQREIRKAVTGTFPVVVNFLLPPKTTKNFHLVALGGLLLLANRVTTNKE</sequence>
<dbReference type="AlphaFoldDB" id="A0A0D2KS37"/>
<dbReference type="Gene3D" id="3.30.420.40">
    <property type="match status" value="1"/>
</dbReference>
<organism evidence="2 3">
    <name type="scientific">Fonsecaea multimorphosa CBS 102226</name>
    <dbReference type="NCBI Taxonomy" id="1442371"/>
    <lineage>
        <taxon>Eukaryota</taxon>
        <taxon>Fungi</taxon>
        <taxon>Dikarya</taxon>
        <taxon>Ascomycota</taxon>
        <taxon>Pezizomycotina</taxon>
        <taxon>Eurotiomycetes</taxon>
        <taxon>Chaetothyriomycetidae</taxon>
        <taxon>Chaetothyriales</taxon>
        <taxon>Herpotrichiellaceae</taxon>
        <taxon>Fonsecaea</taxon>
    </lineage>
</organism>
<evidence type="ECO:0000256" key="1">
    <source>
        <dbReference type="SAM" id="MobiDB-lite"/>
    </source>
</evidence>
<dbReference type="PANTHER" id="PTHR42749">
    <property type="entry name" value="CELL SHAPE-DETERMINING PROTEIN MREB"/>
    <property type="match status" value="1"/>
</dbReference>
<dbReference type="RefSeq" id="XP_016633606.1">
    <property type="nucleotide sequence ID" value="XM_016775563.1"/>
</dbReference>